<evidence type="ECO:0000256" key="1">
    <source>
        <dbReference type="SAM" id="MobiDB-lite"/>
    </source>
</evidence>
<gene>
    <name evidence="2" type="ORF">chiPu_0031039</name>
</gene>
<proteinExistence type="predicted"/>
<organism evidence="2 3">
    <name type="scientific">Chiloscyllium punctatum</name>
    <name type="common">Brownbanded bambooshark</name>
    <name type="synonym">Hemiscyllium punctatum</name>
    <dbReference type="NCBI Taxonomy" id="137246"/>
    <lineage>
        <taxon>Eukaryota</taxon>
        <taxon>Metazoa</taxon>
        <taxon>Chordata</taxon>
        <taxon>Craniata</taxon>
        <taxon>Vertebrata</taxon>
        <taxon>Chondrichthyes</taxon>
        <taxon>Elasmobranchii</taxon>
        <taxon>Galeomorphii</taxon>
        <taxon>Galeoidea</taxon>
        <taxon>Orectolobiformes</taxon>
        <taxon>Hemiscylliidae</taxon>
        <taxon>Chiloscyllium</taxon>
    </lineage>
</organism>
<comment type="caution">
    <text evidence="2">The sequence shown here is derived from an EMBL/GenBank/DDBJ whole genome shotgun (WGS) entry which is preliminary data.</text>
</comment>
<name>A0A401TVF8_CHIPU</name>
<dbReference type="EMBL" id="BEZZ01199309">
    <property type="protein sequence ID" value="GCC46632.1"/>
    <property type="molecule type" value="Genomic_DNA"/>
</dbReference>
<accession>A0A401TVF8</accession>
<dbReference type="AlphaFoldDB" id="A0A401TVF8"/>
<keyword evidence="3" id="KW-1185">Reference proteome</keyword>
<reference evidence="2 3" key="1">
    <citation type="journal article" date="2018" name="Nat. Ecol. Evol.">
        <title>Shark genomes provide insights into elasmobranch evolution and the origin of vertebrates.</title>
        <authorList>
            <person name="Hara Y"/>
            <person name="Yamaguchi K"/>
            <person name="Onimaru K"/>
            <person name="Kadota M"/>
            <person name="Koyanagi M"/>
            <person name="Keeley SD"/>
            <person name="Tatsumi K"/>
            <person name="Tanaka K"/>
            <person name="Motone F"/>
            <person name="Kageyama Y"/>
            <person name="Nozu R"/>
            <person name="Adachi N"/>
            <person name="Nishimura O"/>
            <person name="Nakagawa R"/>
            <person name="Tanegashima C"/>
            <person name="Kiyatake I"/>
            <person name="Matsumoto R"/>
            <person name="Murakumo K"/>
            <person name="Nishida K"/>
            <person name="Terakita A"/>
            <person name="Kuratani S"/>
            <person name="Sato K"/>
            <person name="Hyodo S Kuraku.S."/>
        </authorList>
    </citation>
    <scope>NUCLEOTIDE SEQUENCE [LARGE SCALE GENOMIC DNA]</scope>
</reference>
<evidence type="ECO:0000313" key="2">
    <source>
        <dbReference type="EMBL" id="GCC46632.1"/>
    </source>
</evidence>
<protein>
    <submittedName>
        <fullName evidence="2">Uncharacterized protein</fullName>
    </submittedName>
</protein>
<feature type="region of interest" description="Disordered" evidence="1">
    <location>
        <begin position="36"/>
        <end position="59"/>
    </location>
</feature>
<sequence length="95" mass="10432">MYRRFFRVRIGVGSVGAASESPVSYLGRSERGPFRESMGDWPTSTAPVEPWSPAGAASRPRPGGLCGLMLDYPRDNRRRVADVCRGMAKRPEFGA</sequence>
<dbReference type="Proteomes" id="UP000287033">
    <property type="component" value="Unassembled WGS sequence"/>
</dbReference>
<evidence type="ECO:0000313" key="3">
    <source>
        <dbReference type="Proteomes" id="UP000287033"/>
    </source>
</evidence>